<dbReference type="Proteomes" id="UP000235330">
    <property type="component" value="Unassembled WGS sequence"/>
</dbReference>
<accession>A0A2N7F5F3</accession>
<dbReference type="PANTHER" id="PTHR34227:SF13">
    <property type="entry name" value="TAT PROOFREADING CHAPERONE DMSD-RELATED"/>
    <property type="match status" value="1"/>
</dbReference>
<evidence type="ECO:0000256" key="1">
    <source>
        <dbReference type="ARBA" id="ARBA00023186"/>
    </source>
</evidence>
<dbReference type="InterPro" id="IPR020945">
    <property type="entry name" value="DMSO/NO3_reduct_chaperone"/>
</dbReference>
<protein>
    <submittedName>
        <fullName evidence="2">Cytoplasmic chaperone TorD family protein</fullName>
    </submittedName>
</protein>
<dbReference type="Pfam" id="PF02613">
    <property type="entry name" value="Nitrate_red_del"/>
    <property type="match status" value="1"/>
</dbReference>
<organism evidence="2 3">
    <name type="scientific">Vibrio splendidus</name>
    <dbReference type="NCBI Taxonomy" id="29497"/>
    <lineage>
        <taxon>Bacteria</taxon>
        <taxon>Pseudomonadati</taxon>
        <taxon>Pseudomonadota</taxon>
        <taxon>Gammaproteobacteria</taxon>
        <taxon>Vibrionales</taxon>
        <taxon>Vibrionaceae</taxon>
        <taxon>Vibrio</taxon>
    </lineage>
</organism>
<dbReference type="PANTHER" id="PTHR34227">
    <property type="entry name" value="CHAPERONE PROTEIN YCDY"/>
    <property type="match status" value="1"/>
</dbReference>
<dbReference type="AlphaFoldDB" id="A0A2N7F5F3"/>
<evidence type="ECO:0000313" key="2">
    <source>
        <dbReference type="EMBL" id="PMJ60893.1"/>
    </source>
</evidence>
<dbReference type="EMBL" id="MCWU01000085">
    <property type="protein sequence ID" value="PMJ60893.1"/>
    <property type="molecule type" value="Genomic_DNA"/>
</dbReference>
<dbReference type="PIRSF" id="PIRSF004690">
    <property type="entry name" value="DmsD"/>
    <property type="match status" value="1"/>
</dbReference>
<dbReference type="InterPro" id="IPR036411">
    <property type="entry name" value="TorD-like_sf"/>
</dbReference>
<dbReference type="Gene3D" id="1.10.3480.10">
    <property type="entry name" value="TorD-like"/>
    <property type="match status" value="1"/>
</dbReference>
<name>A0A2N7F5F3_VIBSP</name>
<proteinExistence type="predicted"/>
<reference evidence="3" key="1">
    <citation type="submission" date="2016-07" db="EMBL/GenBank/DDBJ databases">
        <title>Nontailed viruses are major unrecognized killers of bacteria in the ocean.</title>
        <authorList>
            <person name="Kauffman K."/>
            <person name="Hussain F."/>
            <person name="Yang J."/>
            <person name="Arevalo P."/>
            <person name="Brown J."/>
            <person name="Cutler M."/>
            <person name="Kelly L."/>
            <person name="Polz M.F."/>
        </authorList>
    </citation>
    <scope>NUCLEOTIDE SEQUENCE [LARGE SCALE GENOMIC DNA]</scope>
    <source>
        <strain evidence="3">10N.261.55.E11</strain>
    </source>
</reference>
<dbReference type="SUPFAM" id="SSF89155">
    <property type="entry name" value="TorD-like"/>
    <property type="match status" value="1"/>
</dbReference>
<gene>
    <name evidence="2" type="ORF">BCU17_06990</name>
</gene>
<evidence type="ECO:0000313" key="3">
    <source>
        <dbReference type="Proteomes" id="UP000235330"/>
    </source>
</evidence>
<dbReference type="InterPro" id="IPR050289">
    <property type="entry name" value="TorD/DmsD_chaperones"/>
</dbReference>
<sequence>MLKQNAQTLFGLSLVCRFLYSALHQAPNAEILSAIYDDQLINDWPIEMTHPLLIDGTSLLQNKPALNDLNIDFSELFVGPNQLKAAPWASVYLNEEQTTFGEQTLAIRSFYSQFGIEIDTGEREPDDHIGLIFSFLAHLCSLTADAMEQDDKSTVCPITRFLEEHVLTWAPRMLQLMKANASSDFYRGIAMIAEGTLHQLALLVNAKFLIVPLHR</sequence>
<comment type="caution">
    <text evidence="2">The sequence shown here is derived from an EMBL/GenBank/DDBJ whole genome shotgun (WGS) entry which is preliminary data.</text>
</comment>
<keyword evidence="1" id="KW-0143">Chaperone</keyword>
<dbReference type="InterPro" id="IPR026269">
    <property type="entry name" value="DmsD-type"/>
</dbReference>